<evidence type="ECO:0000256" key="7">
    <source>
        <dbReference type="ARBA" id="ARBA00023136"/>
    </source>
</evidence>
<dbReference type="GO" id="GO:0005886">
    <property type="term" value="C:plasma membrane"/>
    <property type="evidence" value="ECO:0007669"/>
    <property type="project" value="UniProtKB-SubCell"/>
</dbReference>
<dbReference type="InterPro" id="IPR035968">
    <property type="entry name" value="ATP_synth_F1_ATPase_gsu"/>
</dbReference>
<comment type="subunit">
    <text evidence="10">F-type ATPases have 2 components, CF(1) - the catalytic core - and CF(0) - the membrane proton channel. CF(1) has five subunits: alpha(3), beta(3), gamma(1), delta(1), epsilon(1). CF(0) has three main subunits: a, b and c.</text>
</comment>
<evidence type="ECO:0000256" key="9">
    <source>
        <dbReference type="ARBA" id="ARBA00023310"/>
    </source>
</evidence>
<comment type="caution">
    <text evidence="11">The sequence shown here is derived from an EMBL/GenBank/DDBJ whole genome shotgun (WGS) entry which is preliminary data.</text>
</comment>
<dbReference type="Pfam" id="PF00231">
    <property type="entry name" value="ATP-synt"/>
    <property type="match status" value="1"/>
</dbReference>
<keyword evidence="5 10" id="KW-0375">Hydrogen ion transport</keyword>
<reference evidence="11 12" key="1">
    <citation type="submission" date="2019-07" db="EMBL/GenBank/DDBJ databases">
        <title>New species of Amycolatopsis and Streptomyces.</title>
        <authorList>
            <person name="Duangmal K."/>
            <person name="Teo W.F.A."/>
            <person name="Lipun K."/>
        </authorList>
    </citation>
    <scope>NUCLEOTIDE SEQUENCE [LARGE SCALE GENOMIC DNA]</scope>
    <source>
        <strain evidence="11 12">JCM 30562</strain>
    </source>
</reference>
<dbReference type="RefSeq" id="WP_144640234.1">
    <property type="nucleotide sequence ID" value="NZ_BNAX01000010.1"/>
</dbReference>
<evidence type="ECO:0000256" key="3">
    <source>
        <dbReference type="ARBA" id="ARBA00007681"/>
    </source>
</evidence>
<dbReference type="GO" id="GO:0046933">
    <property type="term" value="F:proton-transporting ATP synthase activity, rotational mechanism"/>
    <property type="evidence" value="ECO:0007669"/>
    <property type="project" value="UniProtKB-UniRule"/>
</dbReference>
<dbReference type="AlphaFoldDB" id="A0A558A9U4"/>
<dbReference type="Gene3D" id="1.10.287.80">
    <property type="entry name" value="ATP synthase, gamma subunit, helix hairpin domain"/>
    <property type="match status" value="1"/>
</dbReference>
<dbReference type="GO" id="GO:0042777">
    <property type="term" value="P:proton motive force-driven plasma membrane ATP synthesis"/>
    <property type="evidence" value="ECO:0007669"/>
    <property type="project" value="UniProtKB-UniRule"/>
</dbReference>
<evidence type="ECO:0000256" key="2">
    <source>
        <dbReference type="ARBA" id="ARBA00004170"/>
    </source>
</evidence>
<evidence type="ECO:0000256" key="1">
    <source>
        <dbReference type="ARBA" id="ARBA00003456"/>
    </source>
</evidence>
<organism evidence="11 12">
    <name type="scientific">Amycolatopsis acidiphila</name>
    <dbReference type="NCBI Taxonomy" id="715473"/>
    <lineage>
        <taxon>Bacteria</taxon>
        <taxon>Bacillati</taxon>
        <taxon>Actinomycetota</taxon>
        <taxon>Actinomycetes</taxon>
        <taxon>Pseudonocardiales</taxon>
        <taxon>Pseudonocardiaceae</taxon>
        <taxon>Amycolatopsis</taxon>
    </lineage>
</organism>
<dbReference type="EMBL" id="VJZA01000030">
    <property type="protein sequence ID" value="TVT21038.1"/>
    <property type="molecule type" value="Genomic_DNA"/>
</dbReference>
<comment type="subcellular location">
    <subcellularLocation>
        <location evidence="10">Cell membrane</location>
        <topology evidence="10">Peripheral membrane protein</topology>
    </subcellularLocation>
    <subcellularLocation>
        <location evidence="2">Membrane</location>
        <topology evidence="2">Peripheral membrane protein</topology>
    </subcellularLocation>
</comment>
<evidence type="ECO:0000256" key="4">
    <source>
        <dbReference type="ARBA" id="ARBA00022448"/>
    </source>
</evidence>
<name>A0A558A9U4_9PSEU</name>
<evidence type="ECO:0000256" key="5">
    <source>
        <dbReference type="ARBA" id="ARBA00022781"/>
    </source>
</evidence>
<comment type="similarity">
    <text evidence="3 10">Belongs to the ATPase gamma chain family.</text>
</comment>
<dbReference type="PRINTS" id="PR00126">
    <property type="entry name" value="ATPASEGAMMA"/>
</dbReference>
<accession>A0A558A9U4</accession>
<evidence type="ECO:0000313" key="11">
    <source>
        <dbReference type="EMBL" id="TVT21038.1"/>
    </source>
</evidence>
<dbReference type="GO" id="GO:0045259">
    <property type="term" value="C:proton-transporting ATP synthase complex"/>
    <property type="evidence" value="ECO:0007669"/>
    <property type="project" value="UniProtKB-KW"/>
</dbReference>
<dbReference type="SUPFAM" id="SSF52943">
    <property type="entry name" value="ATP synthase (F1-ATPase), gamma subunit"/>
    <property type="match status" value="1"/>
</dbReference>
<proteinExistence type="inferred from homology"/>
<protein>
    <recommendedName>
        <fullName evidence="10">ATP synthase gamma chain</fullName>
    </recommendedName>
    <alternativeName>
        <fullName evidence="10">ATP synthase F1 sector gamma subunit</fullName>
    </alternativeName>
    <alternativeName>
        <fullName evidence="10">F-ATPase gamma subunit</fullName>
    </alternativeName>
</protein>
<dbReference type="PANTHER" id="PTHR11693">
    <property type="entry name" value="ATP SYNTHASE GAMMA CHAIN"/>
    <property type="match status" value="1"/>
</dbReference>
<evidence type="ECO:0000313" key="12">
    <source>
        <dbReference type="Proteomes" id="UP000318578"/>
    </source>
</evidence>
<dbReference type="OrthoDB" id="9812769at2"/>
<dbReference type="Proteomes" id="UP000318578">
    <property type="component" value="Unassembled WGS sequence"/>
</dbReference>
<keyword evidence="7 10" id="KW-0472">Membrane</keyword>
<sequence>MPAQIRVLRRRIRSTQSMRKITKAQELIATSRITRAQARVEAARPYAEEITNVLHALADAAGYDHPLLVPRESPVRAGVLVVTSDRGLAGGYNANVLRRAEELQALLREQGKEPHLYVIGRKALNYYRFRQREVEASWTGFSEQPSYTNAADAAGPLVRAFRAGSAEDEEARNAYLPEGEEETDRLTGVDELHIVYTEFKNMLSQTAVARRLAPLEVEYGAEDAVKTLYEFEPDADELFRSLVPKYIGTRIFAALLESAASESAARRRAMKAATDNANDLIRDLTLEANRARQAQITQEISEIVGGVDALAAAGSDN</sequence>
<keyword evidence="6 10" id="KW-0406">Ion transport</keyword>
<keyword evidence="10" id="KW-1003">Cell membrane</keyword>
<dbReference type="NCBIfam" id="NF004145">
    <property type="entry name" value="PRK05621.1-2"/>
    <property type="match status" value="1"/>
</dbReference>
<keyword evidence="8 10" id="KW-0139">CF(1)</keyword>
<evidence type="ECO:0000256" key="6">
    <source>
        <dbReference type="ARBA" id="ARBA00023065"/>
    </source>
</evidence>
<dbReference type="GO" id="GO:0005524">
    <property type="term" value="F:ATP binding"/>
    <property type="evidence" value="ECO:0007669"/>
    <property type="project" value="UniProtKB-UniRule"/>
</dbReference>
<dbReference type="InterPro" id="IPR000131">
    <property type="entry name" value="ATP_synth_F1_gsu"/>
</dbReference>
<dbReference type="NCBIfam" id="TIGR01146">
    <property type="entry name" value="ATPsyn_F1gamma"/>
    <property type="match status" value="1"/>
</dbReference>
<dbReference type="Gene3D" id="3.40.1380.10">
    <property type="match status" value="1"/>
</dbReference>
<dbReference type="CDD" id="cd12151">
    <property type="entry name" value="F1-ATPase_gamma"/>
    <property type="match status" value="1"/>
</dbReference>
<dbReference type="HAMAP" id="MF_00815">
    <property type="entry name" value="ATP_synth_gamma_bact"/>
    <property type="match status" value="1"/>
</dbReference>
<evidence type="ECO:0000256" key="8">
    <source>
        <dbReference type="ARBA" id="ARBA00023196"/>
    </source>
</evidence>
<gene>
    <name evidence="10" type="primary">atpG</name>
    <name evidence="11" type="ORF">FNH06_18610</name>
</gene>
<comment type="function">
    <text evidence="1 10">Produces ATP from ADP in the presence of a proton gradient across the membrane. The gamma chain is believed to be important in regulating ATPase activity and the flow of protons through the CF(0) complex.</text>
</comment>
<keyword evidence="4 10" id="KW-0813">Transport</keyword>
<dbReference type="PANTHER" id="PTHR11693:SF22">
    <property type="entry name" value="ATP SYNTHASE SUBUNIT GAMMA, MITOCHONDRIAL"/>
    <property type="match status" value="1"/>
</dbReference>
<keyword evidence="9 10" id="KW-0066">ATP synthesis</keyword>
<keyword evidence="12" id="KW-1185">Reference proteome</keyword>
<evidence type="ECO:0000256" key="10">
    <source>
        <dbReference type="HAMAP-Rule" id="MF_00815"/>
    </source>
</evidence>